<dbReference type="AlphaFoldDB" id="A0A3N1MC07"/>
<evidence type="ECO:0000313" key="2">
    <source>
        <dbReference type="Proteomes" id="UP000278222"/>
    </source>
</evidence>
<keyword evidence="2" id="KW-1185">Reference proteome</keyword>
<dbReference type="EMBL" id="RJKX01000001">
    <property type="protein sequence ID" value="ROQ03372.1"/>
    <property type="molecule type" value="Genomic_DNA"/>
</dbReference>
<gene>
    <name evidence="1" type="ORF">EDC65_0055</name>
</gene>
<dbReference type="OrthoDB" id="7373331at2"/>
<sequence length="217" mass="24532">MAKRTAAAGRANQFRAGAKFDEMTLMRLVYCFCQGLGVQLAARSTGLTAKTVRGVYIALRKRLLKPAFNRWHGTNRAVIRTPMPEFEPLLRAVYFDRLGRCAGNETCARNYRLGNRKRRECRSCPLVDALPPEGRAEAYVVIDAVHAFYEAIGIRGEKDIGPIMLFRERLIHRTVVGTVQNHSRKRENGLFDPNEREFLSGGTLLDLLLRDLAEDPL</sequence>
<comment type="caution">
    <text evidence="1">The sequence shown here is derived from an EMBL/GenBank/DDBJ whole genome shotgun (WGS) entry which is preliminary data.</text>
</comment>
<reference evidence="1 2" key="1">
    <citation type="submission" date="2018-11" db="EMBL/GenBank/DDBJ databases">
        <title>Genomic Encyclopedia of Type Strains, Phase IV (KMG-IV): sequencing the most valuable type-strain genomes for metagenomic binning, comparative biology and taxonomic classification.</title>
        <authorList>
            <person name="Goeker M."/>
        </authorList>
    </citation>
    <scope>NUCLEOTIDE SEQUENCE [LARGE SCALE GENOMIC DNA]</scope>
    <source>
        <strain evidence="1 2">DSM 5900</strain>
    </source>
</reference>
<dbReference type="RefSeq" id="WP_123687699.1">
    <property type="nucleotide sequence ID" value="NZ_AP019700.1"/>
</dbReference>
<organism evidence="1 2">
    <name type="scientific">Stella humosa</name>
    <dbReference type="NCBI Taxonomy" id="94"/>
    <lineage>
        <taxon>Bacteria</taxon>
        <taxon>Pseudomonadati</taxon>
        <taxon>Pseudomonadota</taxon>
        <taxon>Alphaproteobacteria</taxon>
        <taxon>Rhodospirillales</taxon>
        <taxon>Stellaceae</taxon>
        <taxon>Stella</taxon>
    </lineage>
</organism>
<evidence type="ECO:0000313" key="1">
    <source>
        <dbReference type="EMBL" id="ROQ03372.1"/>
    </source>
</evidence>
<protein>
    <submittedName>
        <fullName evidence="1">Uncharacterized protein</fullName>
    </submittedName>
</protein>
<accession>A0A3N1MC07</accession>
<name>A0A3N1MC07_9PROT</name>
<dbReference type="Proteomes" id="UP000278222">
    <property type="component" value="Unassembled WGS sequence"/>
</dbReference>
<proteinExistence type="predicted"/>